<dbReference type="EMBL" id="QRBI01000202">
    <property type="protein sequence ID" value="RMB93939.1"/>
    <property type="molecule type" value="Genomic_DNA"/>
</dbReference>
<evidence type="ECO:0000256" key="1">
    <source>
        <dbReference type="SAM" id="MobiDB-lite"/>
    </source>
</evidence>
<organism evidence="2 3">
    <name type="scientific">Hirundo rustica rustica</name>
    <dbReference type="NCBI Taxonomy" id="333673"/>
    <lineage>
        <taxon>Eukaryota</taxon>
        <taxon>Metazoa</taxon>
        <taxon>Chordata</taxon>
        <taxon>Craniata</taxon>
        <taxon>Vertebrata</taxon>
        <taxon>Euteleostomi</taxon>
        <taxon>Archelosauria</taxon>
        <taxon>Archosauria</taxon>
        <taxon>Dinosauria</taxon>
        <taxon>Saurischia</taxon>
        <taxon>Theropoda</taxon>
        <taxon>Coelurosauria</taxon>
        <taxon>Aves</taxon>
        <taxon>Neognathae</taxon>
        <taxon>Neoaves</taxon>
        <taxon>Telluraves</taxon>
        <taxon>Australaves</taxon>
        <taxon>Passeriformes</taxon>
        <taxon>Sylvioidea</taxon>
        <taxon>Hirundinidae</taxon>
        <taxon>Hirundo</taxon>
    </lineage>
</organism>
<comment type="caution">
    <text evidence="2">The sequence shown here is derived from an EMBL/GenBank/DDBJ whole genome shotgun (WGS) entry which is preliminary data.</text>
</comment>
<gene>
    <name evidence="2" type="ORF">DUI87_29675</name>
</gene>
<protein>
    <submittedName>
        <fullName evidence="2">Uncharacterized protein</fullName>
    </submittedName>
</protein>
<accession>A0A3M0J5A4</accession>
<reference evidence="2 3" key="1">
    <citation type="submission" date="2018-07" db="EMBL/GenBank/DDBJ databases">
        <title>A high quality draft genome assembly of the barn swallow (H. rustica rustica).</title>
        <authorList>
            <person name="Formenti G."/>
            <person name="Chiara M."/>
            <person name="Poveda L."/>
            <person name="Francoijs K.-J."/>
            <person name="Bonisoli-Alquati A."/>
            <person name="Canova L."/>
            <person name="Gianfranceschi L."/>
            <person name="Horner D.S."/>
            <person name="Saino N."/>
        </authorList>
    </citation>
    <scope>NUCLEOTIDE SEQUENCE [LARGE SCALE GENOMIC DNA]</scope>
    <source>
        <strain evidence="2">Chelidonia</strain>
        <tissue evidence="2">Blood</tissue>
    </source>
</reference>
<sequence>MLGSGNAPVLGHPSTDPGMFDPRDAPTLGSPRSEGSSTRMFQYRNVPTPECSDTRTSWNVPPWGCSDTGISKIRGIQYRNVPVPECSSTRMFRHRNVPTPERPAETLTLE</sequence>
<dbReference type="OrthoDB" id="10605479at2759"/>
<evidence type="ECO:0000313" key="3">
    <source>
        <dbReference type="Proteomes" id="UP000269221"/>
    </source>
</evidence>
<name>A0A3M0J5A4_HIRRU</name>
<evidence type="ECO:0000313" key="2">
    <source>
        <dbReference type="EMBL" id="RMB93939.1"/>
    </source>
</evidence>
<dbReference type="AlphaFoldDB" id="A0A3M0J5A4"/>
<feature type="region of interest" description="Disordered" evidence="1">
    <location>
        <begin position="1"/>
        <end position="58"/>
    </location>
</feature>
<dbReference type="Proteomes" id="UP000269221">
    <property type="component" value="Unassembled WGS sequence"/>
</dbReference>
<keyword evidence="3" id="KW-1185">Reference proteome</keyword>
<proteinExistence type="predicted"/>